<dbReference type="EMBL" id="QEOB01000015">
    <property type="protein sequence ID" value="PVX77080.1"/>
    <property type="molecule type" value="Genomic_DNA"/>
</dbReference>
<sequence length="57" mass="6497">MRQRRAAVLKRHPEGDNACGGGQYVLYVLYVLYVQYVQDVSKRGQKHDAAACIDDDR</sequence>
<evidence type="ECO:0000313" key="2">
    <source>
        <dbReference type="Proteomes" id="UP000245712"/>
    </source>
</evidence>
<comment type="caution">
    <text evidence="1">The sequence shown here is derived from an EMBL/GenBank/DDBJ whole genome shotgun (WGS) entry which is preliminary data.</text>
</comment>
<protein>
    <submittedName>
        <fullName evidence="1">Uncharacterized protein</fullName>
    </submittedName>
</protein>
<gene>
    <name evidence="1" type="ORF">C7402_115139</name>
</gene>
<reference evidence="1 2" key="1">
    <citation type="submission" date="2018-05" db="EMBL/GenBank/DDBJ databases">
        <title>Genomic Encyclopedia of Type Strains, Phase IV (KMG-V): Genome sequencing to study the core and pangenomes of soil and plant-associated prokaryotes.</title>
        <authorList>
            <person name="Whitman W."/>
        </authorList>
    </citation>
    <scope>NUCLEOTIDE SEQUENCE [LARGE SCALE GENOMIC DNA]</scope>
    <source>
        <strain evidence="1 2">SCZa-39</strain>
    </source>
</reference>
<organism evidence="1 2">
    <name type="scientific">Paraburkholderia unamae</name>
    <dbReference type="NCBI Taxonomy" id="219649"/>
    <lineage>
        <taxon>Bacteria</taxon>
        <taxon>Pseudomonadati</taxon>
        <taxon>Pseudomonadota</taxon>
        <taxon>Betaproteobacteria</taxon>
        <taxon>Burkholderiales</taxon>
        <taxon>Burkholderiaceae</taxon>
        <taxon>Paraburkholderia</taxon>
    </lineage>
</organism>
<keyword evidence="2" id="KW-1185">Reference proteome</keyword>
<proteinExistence type="predicted"/>
<evidence type="ECO:0000313" key="1">
    <source>
        <dbReference type="EMBL" id="PVX77080.1"/>
    </source>
</evidence>
<dbReference type="Proteomes" id="UP000245712">
    <property type="component" value="Unassembled WGS sequence"/>
</dbReference>
<name>A0ABX5KJC9_9BURK</name>
<accession>A0ABX5KJC9</accession>